<evidence type="ECO:0000313" key="2">
    <source>
        <dbReference type="Proteomes" id="UP000887577"/>
    </source>
</evidence>
<reference evidence="3" key="1">
    <citation type="submission" date="2022-11" db="UniProtKB">
        <authorList>
            <consortium name="WormBaseParasite"/>
        </authorList>
    </citation>
    <scope>IDENTIFICATION</scope>
</reference>
<dbReference type="WBParaSite" id="PSU_v2.g162.t1">
    <property type="protein sequence ID" value="PSU_v2.g162.t1"/>
    <property type="gene ID" value="PSU_v2.g162"/>
</dbReference>
<name>A0A914Y7L8_9BILA</name>
<feature type="region of interest" description="Disordered" evidence="1">
    <location>
        <begin position="54"/>
        <end position="83"/>
    </location>
</feature>
<evidence type="ECO:0000256" key="1">
    <source>
        <dbReference type="SAM" id="MobiDB-lite"/>
    </source>
</evidence>
<feature type="compositionally biased region" description="Polar residues" evidence="1">
    <location>
        <begin position="25"/>
        <end position="40"/>
    </location>
</feature>
<proteinExistence type="predicted"/>
<feature type="region of interest" description="Disordered" evidence="1">
    <location>
        <begin position="11"/>
        <end position="41"/>
    </location>
</feature>
<sequence>MENKKQLFVIHDPPADADDLANNLGQSSSGNNRNGINQFNPIDGMIWDQEMAEDEYTPPNKDGSEVFEGNNKNMPGPSYDPEPRHFTFAEGSRLHGMRSDSAYRRYVVSVF</sequence>
<keyword evidence="2" id="KW-1185">Reference proteome</keyword>
<dbReference type="Proteomes" id="UP000887577">
    <property type="component" value="Unplaced"/>
</dbReference>
<accession>A0A914Y7L8</accession>
<dbReference type="AlphaFoldDB" id="A0A914Y7L8"/>
<organism evidence="2 3">
    <name type="scientific">Panagrolaimus superbus</name>
    <dbReference type="NCBI Taxonomy" id="310955"/>
    <lineage>
        <taxon>Eukaryota</taxon>
        <taxon>Metazoa</taxon>
        <taxon>Ecdysozoa</taxon>
        <taxon>Nematoda</taxon>
        <taxon>Chromadorea</taxon>
        <taxon>Rhabditida</taxon>
        <taxon>Tylenchina</taxon>
        <taxon>Panagrolaimomorpha</taxon>
        <taxon>Panagrolaimoidea</taxon>
        <taxon>Panagrolaimidae</taxon>
        <taxon>Panagrolaimus</taxon>
    </lineage>
</organism>
<protein>
    <submittedName>
        <fullName evidence="3">Uncharacterized protein</fullName>
    </submittedName>
</protein>
<evidence type="ECO:0000313" key="3">
    <source>
        <dbReference type="WBParaSite" id="PSU_v2.g162.t1"/>
    </source>
</evidence>